<dbReference type="AlphaFoldDB" id="A0A7C5IXL8"/>
<dbReference type="SMART" id="SM00387">
    <property type="entry name" value="HATPase_c"/>
    <property type="match status" value="1"/>
</dbReference>
<evidence type="ECO:0000256" key="5">
    <source>
        <dbReference type="ARBA" id="ARBA00022679"/>
    </source>
</evidence>
<evidence type="ECO:0000256" key="8">
    <source>
        <dbReference type="ARBA" id="ARBA00022989"/>
    </source>
</evidence>
<comment type="subcellular location">
    <subcellularLocation>
        <location evidence="2">Membrane</location>
    </subcellularLocation>
</comment>
<keyword evidence="7" id="KW-0418">Kinase</keyword>
<sequence>VLPVVEEFNQLLHAWRQHQERSRNAVGNLAHALKTPLQVIMRFGEARNEPVILEQSRHMQHLIEQELKRARITGRAAVGRHFRPREDLGALAETLSTLYHQKALHIGLEVESPETLYLDQGDMLELVGNLLDNAAKWAEKEVRLHLDVDGNLAVVVEDDGPGIDPHRRKRLLDRGSRLDENRPGHGLGLAIVRDIVALYGGSLELDDSPSLGGLRVRVTLPLE</sequence>
<keyword evidence="8" id="KW-1133">Transmembrane helix</keyword>
<evidence type="ECO:0000256" key="3">
    <source>
        <dbReference type="ARBA" id="ARBA00012438"/>
    </source>
</evidence>
<gene>
    <name evidence="11" type="ORF">ENJ98_00385</name>
</gene>
<dbReference type="InterPro" id="IPR050428">
    <property type="entry name" value="TCS_sensor_his_kinase"/>
</dbReference>
<dbReference type="InterPro" id="IPR005467">
    <property type="entry name" value="His_kinase_dom"/>
</dbReference>
<dbReference type="SUPFAM" id="SSF47384">
    <property type="entry name" value="Homodimeric domain of signal transducing histidine kinase"/>
    <property type="match status" value="1"/>
</dbReference>
<evidence type="ECO:0000256" key="7">
    <source>
        <dbReference type="ARBA" id="ARBA00022777"/>
    </source>
</evidence>
<dbReference type="Gene3D" id="3.30.565.10">
    <property type="entry name" value="Histidine kinase-like ATPase, C-terminal domain"/>
    <property type="match status" value="1"/>
</dbReference>
<dbReference type="Gene3D" id="1.10.287.130">
    <property type="match status" value="1"/>
</dbReference>
<dbReference type="PROSITE" id="PS50109">
    <property type="entry name" value="HIS_KIN"/>
    <property type="match status" value="1"/>
</dbReference>
<dbReference type="PANTHER" id="PTHR45436:SF5">
    <property type="entry name" value="SENSOR HISTIDINE KINASE TRCS"/>
    <property type="match status" value="1"/>
</dbReference>
<dbReference type="Proteomes" id="UP000886100">
    <property type="component" value="Unassembled WGS sequence"/>
</dbReference>
<dbReference type="GO" id="GO:0000155">
    <property type="term" value="F:phosphorelay sensor kinase activity"/>
    <property type="evidence" value="ECO:0007669"/>
    <property type="project" value="InterPro"/>
</dbReference>
<dbReference type="InterPro" id="IPR004358">
    <property type="entry name" value="Sig_transdc_His_kin-like_C"/>
</dbReference>
<keyword evidence="9" id="KW-0472">Membrane</keyword>
<comment type="catalytic activity">
    <reaction evidence="1">
        <text>ATP + protein L-histidine = ADP + protein N-phospho-L-histidine.</text>
        <dbReference type="EC" id="2.7.13.3"/>
    </reaction>
</comment>
<dbReference type="PRINTS" id="PR00344">
    <property type="entry name" value="BCTRLSENSOR"/>
</dbReference>
<accession>A0A7C5IXL8</accession>
<evidence type="ECO:0000256" key="1">
    <source>
        <dbReference type="ARBA" id="ARBA00000085"/>
    </source>
</evidence>
<dbReference type="EC" id="2.7.13.3" evidence="3"/>
<dbReference type="InterPro" id="IPR003594">
    <property type="entry name" value="HATPase_dom"/>
</dbReference>
<evidence type="ECO:0000259" key="10">
    <source>
        <dbReference type="PROSITE" id="PS50109"/>
    </source>
</evidence>
<dbReference type="InterPro" id="IPR036890">
    <property type="entry name" value="HATPase_C_sf"/>
</dbReference>
<keyword evidence="5" id="KW-0808">Transferase</keyword>
<evidence type="ECO:0000256" key="6">
    <source>
        <dbReference type="ARBA" id="ARBA00022692"/>
    </source>
</evidence>
<evidence type="ECO:0000256" key="9">
    <source>
        <dbReference type="ARBA" id="ARBA00023136"/>
    </source>
</evidence>
<dbReference type="PANTHER" id="PTHR45436">
    <property type="entry name" value="SENSOR HISTIDINE KINASE YKOH"/>
    <property type="match status" value="1"/>
</dbReference>
<proteinExistence type="predicted"/>
<dbReference type="SUPFAM" id="SSF55874">
    <property type="entry name" value="ATPase domain of HSP90 chaperone/DNA topoisomerase II/histidine kinase"/>
    <property type="match status" value="1"/>
</dbReference>
<evidence type="ECO:0000313" key="11">
    <source>
        <dbReference type="EMBL" id="HHH12672.1"/>
    </source>
</evidence>
<protein>
    <recommendedName>
        <fullName evidence="3">histidine kinase</fullName>
        <ecNumber evidence="3">2.7.13.3</ecNumber>
    </recommendedName>
</protein>
<keyword evidence="4" id="KW-0597">Phosphoprotein</keyword>
<dbReference type="InterPro" id="IPR036097">
    <property type="entry name" value="HisK_dim/P_sf"/>
</dbReference>
<name>A0A7C5IXL8_9GAMM</name>
<reference evidence="11" key="1">
    <citation type="journal article" date="2020" name="mSystems">
        <title>Genome- and Community-Level Interaction Insights into Carbon Utilization and Element Cycling Functions of Hydrothermarchaeota in Hydrothermal Sediment.</title>
        <authorList>
            <person name="Zhou Z."/>
            <person name="Liu Y."/>
            <person name="Xu W."/>
            <person name="Pan J."/>
            <person name="Luo Z.H."/>
            <person name="Li M."/>
        </authorList>
    </citation>
    <scope>NUCLEOTIDE SEQUENCE [LARGE SCALE GENOMIC DNA]</scope>
    <source>
        <strain evidence="11">HyVt-535</strain>
    </source>
</reference>
<feature type="non-terminal residue" evidence="11">
    <location>
        <position position="1"/>
    </location>
</feature>
<feature type="domain" description="Histidine kinase" evidence="10">
    <location>
        <begin position="28"/>
        <end position="223"/>
    </location>
</feature>
<dbReference type="GO" id="GO:0005886">
    <property type="term" value="C:plasma membrane"/>
    <property type="evidence" value="ECO:0007669"/>
    <property type="project" value="TreeGrafter"/>
</dbReference>
<dbReference type="EMBL" id="DROM01000025">
    <property type="protein sequence ID" value="HHH12672.1"/>
    <property type="molecule type" value="Genomic_DNA"/>
</dbReference>
<evidence type="ECO:0000256" key="2">
    <source>
        <dbReference type="ARBA" id="ARBA00004370"/>
    </source>
</evidence>
<organism evidence="11">
    <name type="scientific">Thiolapillus brandeum</name>
    <dbReference type="NCBI Taxonomy" id="1076588"/>
    <lineage>
        <taxon>Bacteria</taxon>
        <taxon>Pseudomonadati</taxon>
        <taxon>Pseudomonadota</taxon>
        <taxon>Gammaproteobacteria</taxon>
        <taxon>Chromatiales</taxon>
        <taxon>Sedimenticolaceae</taxon>
        <taxon>Thiolapillus</taxon>
    </lineage>
</organism>
<dbReference type="Pfam" id="PF02518">
    <property type="entry name" value="HATPase_c"/>
    <property type="match status" value="1"/>
</dbReference>
<keyword evidence="6" id="KW-0812">Transmembrane</keyword>
<evidence type="ECO:0000256" key="4">
    <source>
        <dbReference type="ARBA" id="ARBA00022553"/>
    </source>
</evidence>
<comment type="caution">
    <text evidence="11">The sequence shown here is derived from an EMBL/GenBank/DDBJ whole genome shotgun (WGS) entry which is preliminary data.</text>
</comment>